<dbReference type="Proteomes" id="UP001251857">
    <property type="component" value="Unassembled WGS sequence"/>
</dbReference>
<gene>
    <name evidence="2" type="ORF">RM532_08950</name>
</gene>
<sequence>MTRRTTAALAAALTLMAGAAAAQSAERIFQGVITSEGNACPSVTRMQAIGTIEGGDAMVAVACSNGDSHVVRIANDNQVSYIGSCGTLSAMTDAECFAR</sequence>
<keyword evidence="3" id="KW-1185">Reference proteome</keyword>
<proteinExistence type="predicted"/>
<name>A0ABU3C0J4_9GAMM</name>
<feature type="signal peptide" evidence="1">
    <location>
        <begin position="1"/>
        <end position="22"/>
    </location>
</feature>
<dbReference type="RefSeq" id="WP_311652937.1">
    <property type="nucleotide sequence ID" value="NZ_JAVRIB010000008.1"/>
</dbReference>
<evidence type="ECO:0000313" key="2">
    <source>
        <dbReference type="EMBL" id="MDT0635086.1"/>
    </source>
</evidence>
<feature type="chain" id="PRO_5046825508" evidence="1">
    <location>
        <begin position="23"/>
        <end position="99"/>
    </location>
</feature>
<reference evidence="2 3" key="1">
    <citation type="submission" date="2023-09" db="EMBL/GenBank/DDBJ databases">
        <authorList>
            <person name="Rey-Velasco X."/>
        </authorList>
    </citation>
    <scope>NUCLEOTIDE SEQUENCE [LARGE SCALE GENOMIC DNA]</scope>
    <source>
        <strain evidence="2 3">W335</strain>
    </source>
</reference>
<organism evidence="2 3">
    <name type="scientific">Spectribacter hydrogenoxidans</name>
    <dbReference type="NCBI Taxonomy" id="3075608"/>
    <lineage>
        <taxon>Bacteria</taxon>
        <taxon>Pseudomonadati</taxon>
        <taxon>Pseudomonadota</taxon>
        <taxon>Gammaproteobacteria</taxon>
        <taxon>Salinisphaerales</taxon>
        <taxon>Salinisphaeraceae</taxon>
        <taxon>Spectribacter</taxon>
    </lineage>
</organism>
<dbReference type="EMBL" id="JAVRIB010000008">
    <property type="protein sequence ID" value="MDT0635086.1"/>
    <property type="molecule type" value="Genomic_DNA"/>
</dbReference>
<protein>
    <submittedName>
        <fullName evidence="2">Uncharacterized protein</fullName>
    </submittedName>
</protein>
<accession>A0ABU3C0J4</accession>
<comment type="caution">
    <text evidence="2">The sequence shown here is derived from an EMBL/GenBank/DDBJ whole genome shotgun (WGS) entry which is preliminary data.</text>
</comment>
<keyword evidence="1" id="KW-0732">Signal</keyword>
<evidence type="ECO:0000256" key="1">
    <source>
        <dbReference type="SAM" id="SignalP"/>
    </source>
</evidence>
<evidence type="ECO:0000313" key="3">
    <source>
        <dbReference type="Proteomes" id="UP001251857"/>
    </source>
</evidence>